<evidence type="ECO:0000259" key="1">
    <source>
        <dbReference type="Pfam" id="PF12200"/>
    </source>
</evidence>
<dbReference type="Proteomes" id="UP001493153">
    <property type="component" value="Plasmid megaplasmid"/>
</dbReference>
<dbReference type="EMBL" id="CP062175">
    <property type="protein sequence ID" value="WXK37906.1"/>
    <property type="molecule type" value="Genomic_DNA"/>
</dbReference>
<dbReference type="SUPFAM" id="SSF158634">
    <property type="entry name" value="RPA2825-like"/>
    <property type="match status" value="1"/>
</dbReference>
<keyword evidence="2" id="KW-0614">Plasmid</keyword>
<evidence type="ECO:0000313" key="2">
    <source>
        <dbReference type="EMBL" id="WXK37906.1"/>
    </source>
</evidence>
<evidence type="ECO:0000313" key="3">
    <source>
        <dbReference type="Proteomes" id="UP001493153"/>
    </source>
</evidence>
<gene>
    <name evidence="2" type="ORF">IHE29_00690</name>
</gene>
<dbReference type="InterPro" id="IPR022016">
    <property type="entry name" value="DUF3597"/>
</dbReference>
<protein>
    <submittedName>
        <fullName evidence="2">DUF3597 domain-containing protein</fullName>
    </submittedName>
</protein>
<keyword evidence="3" id="KW-1185">Reference proteome</keyword>
<dbReference type="Pfam" id="PF12200">
    <property type="entry name" value="DUF3597"/>
    <property type="match status" value="1"/>
</dbReference>
<name>A0ABZ2PXQ3_9BURK</name>
<accession>A0ABZ2PXQ3</accession>
<dbReference type="RefSeq" id="WP_013428421.1">
    <property type="nucleotide sequence ID" value="NZ_CP062175.1"/>
</dbReference>
<organism evidence="2 3">
    <name type="scientific">Mycetohabitans rhizoxinica</name>
    <dbReference type="NCBI Taxonomy" id="412963"/>
    <lineage>
        <taxon>Bacteria</taxon>
        <taxon>Pseudomonadati</taxon>
        <taxon>Pseudomonadota</taxon>
        <taxon>Betaproteobacteria</taxon>
        <taxon>Burkholderiales</taxon>
        <taxon>Burkholderiaceae</taxon>
        <taxon>Mycetohabitans</taxon>
    </lineage>
</organism>
<proteinExistence type="predicted"/>
<feature type="domain" description="DUF3597" evidence="1">
    <location>
        <begin position="3"/>
        <end position="127"/>
    </location>
</feature>
<sequence length="131" mass="13709">MTIFGDIVSKLLRSARPDACIVSPEPAPDPAAATVSTDAPFPAPTPLSGVDVAAVLDARVRKSGRALDWRRSLTDLLAALDVDDGLAQRSRLAGELGCNGPIDDPATIERLHDKLMHALAANGGKVPPPFH</sequence>
<reference evidence="2 3" key="1">
    <citation type="submission" date="2020-09" db="EMBL/GenBank/DDBJ databases">
        <title>Genome sequences of Mycetohabitans spp.</title>
        <authorList>
            <person name="Carter M.E."/>
            <person name="Carpenter S.C.D."/>
            <person name="Bogdanove A.J."/>
        </authorList>
    </citation>
    <scope>NUCLEOTIDE SEQUENCE [LARGE SCALE GENOMIC DNA]</scope>
    <source>
        <strain evidence="2 3">B12</strain>
        <plasmid evidence="2 3">megaplasmid</plasmid>
    </source>
</reference>
<geneLocation type="plasmid" evidence="2 3">
    <name>megaplasmid</name>
</geneLocation>